<evidence type="ECO:0000259" key="6">
    <source>
        <dbReference type="Pfam" id="PF07669"/>
    </source>
</evidence>
<dbReference type="GO" id="GO:0009007">
    <property type="term" value="F:site-specific DNA-methyltransferase (adenine-specific) activity"/>
    <property type="evidence" value="ECO:0007669"/>
    <property type="project" value="UniProtKB-EC"/>
</dbReference>
<evidence type="ECO:0000256" key="3">
    <source>
        <dbReference type="ARBA" id="ARBA00022679"/>
    </source>
</evidence>
<evidence type="ECO:0000256" key="4">
    <source>
        <dbReference type="ARBA" id="ARBA00022691"/>
    </source>
</evidence>
<dbReference type="EC" id="2.1.1.72" evidence="1"/>
<dbReference type="EMBL" id="JXQG01000040">
    <property type="protein sequence ID" value="KKZ11799.1"/>
    <property type="molecule type" value="Genomic_DNA"/>
</dbReference>
<name>A0A0G2J4L1_9SYNE</name>
<keyword evidence="2" id="KW-0489">Methyltransferase</keyword>
<sequence>MLQLDIADTVHQEKAPTTMRKHTAREYKAKLGQFMTPATVARFMASRFPPSPLQTCRLLDAGAGMGTLTCAFLDRWVTGGFGFASVETTAYEVDAHLRDHLARRLAGYSRATSRIIPGDYIQLATARGLQNQGYTHVILNPPYKKISSHSAHRLALRRVGIETVNLYSAFVALAVAETAPGGQIVAIIPRSFCNGPYYRPFRDFILARAAIRHMHLFASRKKPFKGDQVLQETIIIHLERRGQQGPVTVSTSTDDSFADFVAHEHPFERIVLPDTPERWIHVPTTTAKSTIERLGAVGYSLADLGIQVSTGPVVDFRMKAHLRPMPEAGAVPLIYPSHLCMSGTVWPVIGSKKPNAINRNAETEKWFYPNGFYCAVRRFSSKEEKRRVVASVADPATFGQHSVLGFENHINLFHQNKHGLPETLARGLALFLNTTAVDEQFRRFNGHTQVNATDLKLMQYPSREALVQLGEWAMAQGKLTQDQMDARLETLGE</sequence>
<reference evidence="7 8" key="1">
    <citation type="submission" date="2015-01" db="EMBL/GenBank/DDBJ databases">
        <title>Lifestyle Evolution in Cyanobacterial Symbionts of Sponges.</title>
        <authorList>
            <person name="Burgsdorf I."/>
            <person name="Slaby B.M."/>
            <person name="Handley K.M."/>
            <person name="Haber M."/>
            <person name="Blom J."/>
            <person name="Marshall C.W."/>
            <person name="Gilbert J.A."/>
            <person name="Hentschel U."/>
            <person name="Steindler L."/>
        </authorList>
    </citation>
    <scope>NUCLEOTIDE SEQUENCE [LARGE SCALE GENOMIC DNA]</scope>
    <source>
        <strain evidence="7">SP3</strain>
    </source>
</reference>
<organism evidence="7 8">
    <name type="scientific">Candidatus Synechococcus spongiarum SP3</name>
    <dbReference type="NCBI Taxonomy" id="1604020"/>
    <lineage>
        <taxon>Bacteria</taxon>
        <taxon>Bacillati</taxon>
        <taxon>Cyanobacteriota</taxon>
        <taxon>Cyanophyceae</taxon>
        <taxon>Synechococcales</taxon>
        <taxon>Synechococcaceae</taxon>
        <taxon>Synechococcus</taxon>
    </lineage>
</organism>
<proteinExistence type="predicted"/>
<gene>
    <name evidence="7" type="ORF">TE42_06930</name>
</gene>
<dbReference type="AlphaFoldDB" id="A0A0G2J4L1"/>
<feature type="domain" description="Type II methyltransferase M.TaqI-like" evidence="6">
    <location>
        <begin position="129"/>
        <end position="222"/>
    </location>
</feature>
<dbReference type="PANTHER" id="PTHR33841">
    <property type="entry name" value="DNA METHYLTRANSFERASE YEEA-RELATED"/>
    <property type="match status" value="1"/>
</dbReference>
<evidence type="ECO:0000313" key="8">
    <source>
        <dbReference type="Proteomes" id="UP000035067"/>
    </source>
</evidence>
<dbReference type="PATRIC" id="fig|1604020.3.peg.1178"/>
<dbReference type="GO" id="GO:0006304">
    <property type="term" value="P:DNA modification"/>
    <property type="evidence" value="ECO:0007669"/>
    <property type="project" value="InterPro"/>
</dbReference>
<dbReference type="InterPro" id="IPR011639">
    <property type="entry name" value="MethylTrfase_TaqI-like_dom"/>
</dbReference>
<evidence type="ECO:0000256" key="1">
    <source>
        <dbReference type="ARBA" id="ARBA00011900"/>
    </source>
</evidence>
<dbReference type="SUPFAM" id="SSF53335">
    <property type="entry name" value="S-adenosyl-L-methionine-dependent methyltransferases"/>
    <property type="match status" value="1"/>
</dbReference>
<evidence type="ECO:0000313" key="7">
    <source>
        <dbReference type="EMBL" id="KKZ11799.1"/>
    </source>
</evidence>
<keyword evidence="3 7" id="KW-0808">Transferase</keyword>
<dbReference type="InterPro" id="IPR029063">
    <property type="entry name" value="SAM-dependent_MTases_sf"/>
</dbReference>
<keyword evidence="4" id="KW-0949">S-adenosyl-L-methionine</keyword>
<dbReference type="PANTHER" id="PTHR33841:SF1">
    <property type="entry name" value="DNA METHYLTRANSFERASE A"/>
    <property type="match status" value="1"/>
</dbReference>
<protein>
    <recommendedName>
        <fullName evidence="1">site-specific DNA-methyltransferase (adenine-specific)</fullName>
        <ecNumber evidence="1">2.1.1.72</ecNumber>
    </recommendedName>
</protein>
<dbReference type="GO" id="GO:0032259">
    <property type="term" value="P:methylation"/>
    <property type="evidence" value="ECO:0007669"/>
    <property type="project" value="UniProtKB-KW"/>
</dbReference>
<comment type="catalytic activity">
    <reaction evidence="5">
        <text>a 2'-deoxyadenosine in DNA + S-adenosyl-L-methionine = an N(6)-methyl-2'-deoxyadenosine in DNA + S-adenosyl-L-homocysteine + H(+)</text>
        <dbReference type="Rhea" id="RHEA:15197"/>
        <dbReference type="Rhea" id="RHEA-COMP:12418"/>
        <dbReference type="Rhea" id="RHEA-COMP:12419"/>
        <dbReference type="ChEBI" id="CHEBI:15378"/>
        <dbReference type="ChEBI" id="CHEBI:57856"/>
        <dbReference type="ChEBI" id="CHEBI:59789"/>
        <dbReference type="ChEBI" id="CHEBI:90615"/>
        <dbReference type="ChEBI" id="CHEBI:90616"/>
        <dbReference type="EC" id="2.1.1.72"/>
    </reaction>
</comment>
<dbReference type="Proteomes" id="UP000035067">
    <property type="component" value="Unassembled WGS sequence"/>
</dbReference>
<evidence type="ECO:0000256" key="5">
    <source>
        <dbReference type="ARBA" id="ARBA00047942"/>
    </source>
</evidence>
<dbReference type="PRINTS" id="PR00507">
    <property type="entry name" value="N12N6MTFRASE"/>
</dbReference>
<dbReference type="Gene3D" id="3.40.50.150">
    <property type="entry name" value="Vaccinia Virus protein VP39"/>
    <property type="match status" value="1"/>
</dbReference>
<accession>A0A0G2J4L1</accession>
<evidence type="ECO:0000256" key="2">
    <source>
        <dbReference type="ARBA" id="ARBA00022603"/>
    </source>
</evidence>
<dbReference type="Pfam" id="PF07669">
    <property type="entry name" value="Eco57I"/>
    <property type="match status" value="1"/>
</dbReference>
<comment type="caution">
    <text evidence="7">The sequence shown here is derived from an EMBL/GenBank/DDBJ whole genome shotgun (WGS) entry which is preliminary data.</text>
</comment>
<dbReference type="CDD" id="cd02440">
    <property type="entry name" value="AdoMet_MTases"/>
    <property type="match status" value="1"/>
</dbReference>
<dbReference type="InterPro" id="IPR050953">
    <property type="entry name" value="N4_N6_ade-DNA_methylase"/>
</dbReference>